<dbReference type="SUPFAM" id="SSF55469">
    <property type="entry name" value="FMN-dependent nitroreductase-like"/>
    <property type="match status" value="1"/>
</dbReference>
<proteinExistence type="inferred from homology"/>
<dbReference type="EMBL" id="JANUCP010000002">
    <property type="protein sequence ID" value="MCS3918796.1"/>
    <property type="molecule type" value="Genomic_DNA"/>
</dbReference>
<dbReference type="CDD" id="cd02062">
    <property type="entry name" value="Nitro_FMN_reductase"/>
    <property type="match status" value="1"/>
</dbReference>
<keyword evidence="5" id="KW-1185">Reference proteome</keyword>
<dbReference type="RefSeq" id="WP_259094839.1">
    <property type="nucleotide sequence ID" value="NZ_CP130454.1"/>
</dbReference>
<feature type="domain" description="Nitroreductase" evidence="3">
    <location>
        <begin position="68"/>
        <end position="142"/>
    </location>
</feature>
<organism evidence="4 5">
    <name type="scientific">Candidatus Fervidibacter sacchari</name>
    <dbReference type="NCBI Taxonomy" id="1448929"/>
    <lineage>
        <taxon>Bacteria</taxon>
        <taxon>Candidatus Fervidibacterota</taxon>
        <taxon>Candidatus Fervidibacter</taxon>
    </lineage>
</organism>
<evidence type="ECO:0000256" key="1">
    <source>
        <dbReference type="ARBA" id="ARBA00007118"/>
    </source>
</evidence>
<dbReference type="PANTHER" id="PTHR43673">
    <property type="entry name" value="NAD(P)H NITROREDUCTASE YDGI-RELATED"/>
    <property type="match status" value="1"/>
</dbReference>
<feature type="domain" description="Nitroreductase" evidence="3">
    <location>
        <begin position="7"/>
        <end position="62"/>
    </location>
</feature>
<dbReference type="PANTHER" id="PTHR43673:SF10">
    <property type="entry name" value="NADH DEHYDROGENASE_NAD(P)H NITROREDUCTASE XCC3605-RELATED"/>
    <property type="match status" value="1"/>
</dbReference>
<dbReference type="Pfam" id="PF00881">
    <property type="entry name" value="Nitroreductase"/>
    <property type="match status" value="2"/>
</dbReference>
<keyword evidence="2" id="KW-0560">Oxidoreductase</keyword>
<comment type="caution">
    <text evidence="4">The sequence shown here is derived from an EMBL/GenBank/DDBJ whole genome shotgun (WGS) entry which is preliminary data.</text>
</comment>
<evidence type="ECO:0000313" key="5">
    <source>
        <dbReference type="Proteomes" id="UP001204798"/>
    </source>
</evidence>
<comment type="similarity">
    <text evidence="1">Belongs to the nitroreductase family.</text>
</comment>
<gene>
    <name evidence="4" type="ORF">M2350_001196</name>
</gene>
<sequence length="166" mass="18825">MDVRECLKTRRSIRAYQDKPVPKEVIEDIIDCARMSPSAVNIQPWEFVVVTESETRKKIADLTDYGKFIADAPVCIAVFCKDTKYYLEDGSAATMAILLAAWSYGLGTCWVAGDKKHYAEPIRQLLGVPEGYKLVSLIAMGYPAEQPTKEKRPLKEVLHWERFGQH</sequence>
<dbReference type="InterPro" id="IPR000415">
    <property type="entry name" value="Nitroreductase-like"/>
</dbReference>
<evidence type="ECO:0000256" key="2">
    <source>
        <dbReference type="ARBA" id="ARBA00023002"/>
    </source>
</evidence>
<evidence type="ECO:0000259" key="3">
    <source>
        <dbReference type="Pfam" id="PF00881"/>
    </source>
</evidence>
<accession>A0ABT2ELI1</accession>
<evidence type="ECO:0000313" key="4">
    <source>
        <dbReference type="EMBL" id="MCS3918796.1"/>
    </source>
</evidence>
<name>A0ABT2ELI1_9BACT</name>
<dbReference type="Proteomes" id="UP001204798">
    <property type="component" value="Unassembled WGS sequence"/>
</dbReference>
<reference evidence="4 5" key="1">
    <citation type="submission" date="2022-08" db="EMBL/GenBank/DDBJ databases">
        <title>Bacterial and archaeal communities from various locations to study Microbial Dark Matter (Phase II).</title>
        <authorList>
            <person name="Stepanauskas R."/>
        </authorList>
    </citation>
    <scope>NUCLEOTIDE SEQUENCE [LARGE SCALE GENOMIC DNA]</scope>
    <source>
        <strain evidence="4 5">PD1</strain>
    </source>
</reference>
<dbReference type="InterPro" id="IPR029479">
    <property type="entry name" value="Nitroreductase"/>
</dbReference>
<dbReference type="Gene3D" id="3.40.109.10">
    <property type="entry name" value="NADH Oxidase"/>
    <property type="match status" value="1"/>
</dbReference>
<protein>
    <submittedName>
        <fullName evidence="4">Nitroreductase</fullName>
    </submittedName>
</protein>